<dbReference type="EMBL" id="GFAC01006436">
    <property type="protein sequence ID" value="JAT92752.1"/>
    <property type="molecule type" value="mRNA"/>
</dbReference>
<feature type="non-terminal residue" evidence="2">
    <location>
        <position position="1"/>
    </location>
</feature>
<organism evidence="2">
    <name type="scientific">Amblyomma aureolatum</name>
    <dbReference type="NCBI Taxonomy" id="187763"/>
    <lineage>
        <taxon>Eukaryota</taxon>
        <taxon>Metazoa</taxon>
        <taxon>Ecdysozoa</taxon>
        <taxon>Arthropoda</taxon>
        <taxon>Chelicerata</taxon>
        <taxon>Arachnida</taxon>
        <taxon>Acari</taxon>
        <taxon>Parasitiformes</taxon>
        <taxon>Ixodida</taxon>
        <taxon>Ixodoidea</taxon>
        <taxon>Ixodidae</taxon>
        <taxon>Amblyomminae</taxon>
        <taxon>Amblyomma</taxon>
    </lineage>
</organism>
<feature type="region of interest" description="Disordered" evidence="1">
    <location>
        <begin position="56"/>
        <end position="111"/>
    </location>
</feature>
<feature type="non-terminal residue" evidence="2">
    <location>
        <position position="111"/>
    </location>
</feature>
<evidence type="ECO:0000313" key="2">
    <source>
        <dbReference type="EMBL" id="JAT92752.1"/>
    </source>
</evidence>
<reference evidence="2" key="1">
    <citation type="journal article" date="2017" name="Front. Cell. Infect. Microbiol.">
        <title>The Distinct Transcriptional Response of the Midgut of Amblyomma sculptum and Amblyomma aureolatum Ticks to Rickettsia rickettsii Correlates to Their Differences in Susceptibility to Infection.</title>
        <authorList>
            <person name="Martins L.A."/>
            <person name="Galletti M.F.B.M."/>
            <person name="Ribeiro J.M."/>
            <person name="Fujita A."/>
            <person name="Costa F.B."/>
            <person name="Labruna M.B."/>
            <person name="Daffre S."/>
            <person name="Fogaca A.C."/>
        </authorList>
    </citation>
    <scope>NUCLEOTIDE SEQUENCE</scope>
</reference>
<evidence type="ECO:0000256" key="1">
    <source>
        <dbReference type="SAM" id="MobiDB-lite"/>
    </source>
</evidence>
<accession>A0A1E1X0K2</accession>
<dbReference type="AlphaFoldDB" id="A0A1E1X0K2"/>
<sequence>RAVHNRLQEIRQHQRIYYNRGSRNLPPLLQGQQVTMYDTLQRTWAPAVFLRPAETPHSAILKTEDGRENRRTQEHLRDVVQQPDNPPASDVPDTQPLLPELRRSKRQRHKP</sequence>
<name>A0A1E1X0K2_9ACAR</name>
<feature type="compositionally biased region" description="Basic and acidic residues" evidence="1">
    <location>
        <begin position="62"/>
        <end position="78"/>
    </location>
</feature>
<proteinExistence type="evidence at transcript level"/>
<protein>
    <submittedName>
        <fullName evidence="2">Uncharacterized protein</fullName>
    </submittedName>
</protein>